<dbReference type="AlphaFoldDB" id="A0A0C2MNR6"/>
<protein>
    <submittedName>
        <fullName evidence="1">Uncharacterized protein</fullName>
    </submittedName>
</protein>
<sequence length="119" mass="13980">MPDILISIDKTQIIQDENAIYCDISLILWSIFTKFKSLIHMYIDTISMNELDFTIFEHTMHCIKTPYKFPIKESYPRDTLFLFKGAKITQSEDHRPQDYGKLNNQTLVGAYKVPDIDEK</sequence>
<evidence type="ECO:0000313" key="2">
    <source>
        <dbReference type="Proteomes" id="UP000031668"/>
    </source>
</evidence>
<organism evidence="1 2">
    <name type="scientific">Thelohanellus kitauei</name>
    <name type="common">Myxosporean</name>
    <dbReference type="NCBI Taxonomy" id="669202"/>
    <lineage>
        <taxon>Eukaryota</taxon>
        <taxon>Metazoa</taxon>
        <taxon>Cnidaria</taxon>
        <taxon>Myxozoa</taxon>
        <taxon>Myxosporea</taxon>
        <taxon>Bivalvulida</taxon>
        <taxon>Platysporina</taxon>
        <taxon>Myxobolidae</taxon>
        <taxon>Thelohanellus</taxon>
    </lineage>
</organism>
<proteinExistence type="predicted"/>
<accession>A0A0C2MNR6</accession>
<dbReference type="Proteomes" id="UP000031668">
    <property type="component" value="Unassembled WGS sequence"/>
</dbReference>
<evidence type="ECO:0000313" key="1">
    <source>
        <dbReference type="EMBL" id="KII66005.1"/>
    </source>
</evidence>
<reference evidence="1 2" key="1">
    <citation type="journal article" date="2014" name="Genome Biol. Evol.">
        <title>The genome of the myxosporean Thelohanellus kitauei shows adaptations to nutrient acquisition within its fish host.</title>
        <authorList>
            <person name="Yang Y."/>
            <person name="Xiong J."/>
            <person name="Zhou Z."/>
            <person name="Huo F."/>
            <person name="Miao W."/>
            <person name="Ran C."/>
            <person name="Liu Y."/>
            <person name="Zhang J."/>
            <person name="Feng J."/>
            <person name="Wang M."/>
            <person name="Wang M."/>
            <person name="Wang L."/>
            <person name="Yao B."/>
        </authorList>
    </citation>
    <scope>NUCLEOTIDE SEQUENCE [LARGE SCALE GENOMIC DNA]</scope>
    <source>
        <strain evidence="1">Wuqing</strain>
    </source>
</reference>
<comment type="caution">
    <text evidence="1">The sequence shown here is derived from an EMBL/GenBank/DDBJ whole genome shotgun (WGS) entry which is preliminary data.</text>
</comment>
<gene>
    <name evidence="1" type="ORF">RF11_14102</name>
</gene>
<keyword evidence="2" id="KW-1185">Reference proteome</keyword>
<name>A0A0C2MNR6_THEKT</name>
<dbReference type="EMBL" id="JWZT01003643">
    <property type="protein sequence ID" value="KII66005.1"/>
    <property type="molecule type" value="Genomic_DNA"/>
</dbReference>